<protein>
    <submittedName>
        <fullName evidence="6">LysR family transcriptional regulator</fullName>
    </submittedName>
</protein>
<keyword evidence="4" id="KW-0804">Transcription</keyword>
<evidence type="ECO:0000259" key="5">
    <source>
        <dbReference type="PROSITE" id="PS50931"/>
    </source>
</evidence>
<evidence type="ECO:0000256" key="2">
    <source>
        <dbReference type="ARBA" id="ARBA00023015"/>
    </source>
</evidence>
<organism evidence="6 7">
    <name type="scientific">Skermanella aerolata</name>
    <dbReference type="NCBI Taxonomy" id="393310"/>
    <lineage>
        <taxon>Bacteria</taxon>
        <taxon>Pseudomonadati</taxon>
        <taxon>Pseudomonadota</taxon>
        <taxon>Alphaproteobacteria</taxon>
        <taxon>Rhodospirillales</taxon>
        <taxon>Azospirillaceae</taxon>
        <taxon>Skermanella</taxon>
    </lineage>
</organism>
<gene>
    <name evidence="6" type="ORF">SAE02_75670</name>
</gene>
<dbReference type="InterPro" id="IPR058163">
    <property type="entry name" value="LysR-type_TF_proteobact-type"/>
</dbReference>
<dbReference type="GO" id="GO:0043565">
    <property type="term" value="F:sequence-specific DNA binding"/>
    <property type="evidence" value="ECO:0007669"/>
    <property type="project" value="TreeGrafter"/>
</dbReference>
<evidence type="ECO:0000256" key="3">
    <source>
        <dbReference type="ARBA" id="ARBA00023125"/>
    </source>
</evidence>
<dbReference type="AlphaFoldDB" id="A0A512E3Z9"/>
<comment type="caution">
    <text evidence="6">The sequence shown here is derived from an EMBL/GenBank/DDBJ whole genome shotgun (WGS) entry which is preliminary data.</text>
</comment>
<dbReference type="Gene3D" id="1.10.10.10">
    <property type="entry name" value="Winged helix-like DNA-binding domain superfamily/Winged helix DNA-binding domain"/>
    <property type="match status" value="1"/>
</dbReference>
<evidence type="ECO:0000313" key="6">
    <source>
        <dbReference type="EMBL" id="GEO43419.1"/>
    </source>
</evidence>
<dbReference type="OrthoDB" id="9794694at2"/>
<dbReference type="SUPFAM" id="SSF53850">
    <property type="entry name" value="Periplasmic binding protein-like II"/>
    <property type="match status" value="1"/>
</dbReference>
<keyword evidence="2" id="KW-0805">Transcription regulation</keyword>
<dbReference type="SUPFAM" id="SSF46785">
    <property type="entry name" value="Winged helix' DNA-binding domain"/>
    <property type="match status" value="1"/>
</dbReference>
<keyword evidence="7" id="KW-1185">Reference proteome</keyword>
<dbReference type="InterPro" id="IPR036390">
    <property type="entry name" value="WH_DNA-bd_sf"/>
</dbReference>
<dbReference type="EMBL" id="BJYZ01000083">
    <property type="protein sequence ID" value="GEO43419.1"/>
    <property type="molecule type" value="Genomic_DNA"/>
</dbReference>
<proteinExistence type="inferred from homology"/>
<dbReference type="InterPro" id="IPR000847">
    <property type="entry name" value="LysR_HTH_N"/>
</dbReference>
<dbReference type="Gene3D" id="3.40.190.10">
    <property type="entry name" value="Periplasmic binding protein-like II"/>
    <property type="match status" value="2"/>
</dbReference>
<dbReference type="PROSITE" id="PS50931">
    <property type="entry name" value="HTH_LYSR"/>
    <property type="match status" value="1"/>
</dbReference>
<evidence type="ECO:0000313" key="7">
    <source>
        <dbReference type="Proteomes" id="UP000321523"/>
    </source>
</evidence>
<dbReference type="PANTHER" id="PTHR30537:SF5">
    <property type="entry name" value="HTH-TYPE TRANSCRIPTIONAL ACTIVATOR TTDR-RELATED"/>
    <property type="match status" value="1"/>
</dbReference>
<dbReference type="PANTHER" id="PTHR30537">
    <property type="entry name" value="HTH-TYPE TRANSCRIPTIONAL REGULATOR"/>
    <property type="match status" value="1"/>
</dbReference>
<dbReference type="CDD" id="cd08432">
    <property type="entry name" value="PBP2_GcdR_TrpI_HvrB_AmpR_like"/>
    <property type="match status" value="1"/>
</dbReference>
<dbReference type="GO" id="GO:0006351">
    <property type="term" value="P:DNA-templated transcription"/>
    <property type="evidence" value="ECO:0007669"/>
    <property type="project" value="TreeGrafter"/>
</dbReference>
<reference evidence="6 7" key="1">
    <citation type="submission" date="2019-07" db="EMBL/GenBank/DDBJ databases">
        <title>Whole genome shotgun sequence of Skermanella aerolata NBRC 106429.</title>
        <authorList>
            <person name="Hosoyama A."/>
            <person name="Uohara A."/>
            <person name="Ohji S."/>
            <person name="Ichikawa N."/>
        </authorList>
    </citation>
    <scope>NUCLEOTIDE SEQUENCE [LARGE SCALE GENOMIC DNA]</scope>
    <source>
        <strain evidence="6 7">NBRC 106429</strain>
    </source>
</reference>
<evidence type="ECO:0000256" key="1">
    <source>
        <dbReference type="ARBA" id="ARBA00009437"/>
    </source>
</evidence>
<dbReference type="Pfam" id="PF03466">
    <property type="entry name" value="LysR_substrate"/>
    <property type="match status" value="1"/>
</dbReference>
<evidence type="ECO:0000256" key="4">
    <source>
        <dbReference type="ARBA" id="ARBA00023163"/>
    </source>
</evidence>
<keyword evidence="3" id="KW-0238">DNA-binding</keyword>
<feature type="domain" description="HTH lysR-type" evidence="5">
    <location>
        <begin position="2"/>
        <end position="59"/>
    </location>
</feature>
<accession>A0A512E3Z9</accession>
<name>A0A512E3Z9_9PROT</name>
<dbReference type="InterPro" id="IPR036388">
    <property type="entry name" value="WH-like_DNA-bd_sf"/>
</dbReference>
<sequence length="306" mass="34292">MLPFRAISMFHAAVRAGSVSGAAQELGVTPSAISQQIHSLELFLGTALLVKVGRQIKLTEAGERYFEMISGGVEQIVEATHRLRGYRAVTVLTVRAAPSLSSKWLLPRLGNFIRSHPQLDVRIDGTNEPTNFDREDVDIDLRHGEGKWPGLFVEGLAEEHFFPVCSPVYAAAGSLTPSDFPKHRLIHSVKSMVQWTHWFDTLGIIADRRWDRVLFDRSHMVVDATVGGLGIALESNLLMWQELCDGRLICPIVNPPPITAVTQWIVCPHDRLRLSKVRAFVEWIQVERDAWLADVAMNRRVEACQT</sequence>
<dbReference type="Pfam" id="PF00126">
    <property type="entry name" value="HTH_1"/>
    <property type="match status" value="1"/>
</dbReference>
<dbReference type="Proteomes" id="UP000321523">
    <property type="component" value="Unassembled WGS sequence"/>
</dbReference>
<comment type="similarity">
    <text evidence="1">Belongs to the LysR transcriptional regulatory family.</text>
</comment>
<dbReference type="GO" id="GO:0003700">
    <property type="term" value="F:DNA-binding transcription factor activity"/>
    <property type="evidence" value="ECO:0007669"/>
    <property type="project" value="InterPro"/>
</dbReference>
<dbReference type="InterPro" id="IPR005119">
    <property type="entry name" value="LysR_subst-bd"/>
</dbReference>